<dbReference type="Proteomes" id="UP000487258">
    <property type="component" value="Unassembled WGS sequence"/>
</dbReference>
<comment type="caution">
    <text evidence="3">The sequence shown here is derived from an EMBL/GenBank/DDBJ whole genome shotgun (WGS) entry which is preliminary data.</text>
</comment>
<dbReference type="InterPro" id="IPR030396">
    <property type="entry name" value="Peptidase_S6_dom"/>
</dbReference>
<dbReference type="GO" id="GO:0004175">
    <property type="term" value="F:endopeptidase activity"/>
    <property type="evidence" value="ECO:0007669"/>
    <property type="project" value="InterPro"/>
</dbReference>
<name>A0A6L6ZZD4_ECOLX</name>
<evidence type="ECO:0000259" key="2">
    <source>
        <dbReference type="PROSITE" id="PS51691"/>
    </source>
</evidence>
<keyword evidence="1" id="KW-1133">Transmembrane helix</keyword>
<evidence type="ECO:0000313" key="4">
    <source>
        <dbReference type="Proteomes" id="UP000487258"/>
    </source>
</evidence>
<reference evidence="3 4" key="1">
    <citation type="submission" date="2019-12" db="EMBL/GenBank/DDBJ databases">
        <title>Enteriobacteria Tanzani isolates_10432.</title>
        <authorList>
            <person name="Subbiah M."/>
            <person name="Call D."/>
        </authorList>
    </citation>
    <scope>NUCLEOTIDE SEQUENCE [LARGE SCALE GENOMIC DNA]</scope>
    <source>
        <strain evidence="3 4">10432wF6</strain>
    </source>
</reference>
<dbReference type="Pfam" id="PF02395">
    <property type="entry name" value="Peptidase_S6"/>
    <property type="match status" value="1"/>
</dbReference>
<dbReference type="InterPro" id="IPR024973">
    <property type="entry name" value="ESPR"/>
</dbReference>
<evidence type="ECO:0000313" key="3">
    <source>
        <dbReference type="EMBL" id="MWL46922.1"/>
    </source>
</evidence>
<protein>
    <recommendedName>
        <fullName evidence="2">Peptidase S6 domain-containing protein</fullName>
    </recommendedName>
</protein>
<dbReference type="RefSeq" id="WP_097334696.1">
    <property type="nucleotide sequence ID" value="NZ_JAIUTW010000017.1"/>
</dbReference>
<sequence>MNKIYALKYSYITGGLIAVSELARKVTTGTRKKLFTILVALSAAGIITPAMAAEMTIDKVWTRDYLDLAQNKGQFKAGATDIEIQLKDGTTLKFPEVEIPDFSPASNKGATTSIGGAFSVTASHNGTTHHAIATQSWGQTDYKAINRMTKGDFAVQRLDKFVVETTGATDSVDFNMNSD</sequence>
<accession>A0A6L6ZZD4</accession>
<organism evidence="3 4">
    <name type="scientific">Escherichia coli</name>
    <dbReference type="NCBI Taxonomy" id="562"/>
    <lineage>
        <taxon>Bacteria</taxon>
        <taxon>Pseudomonadati</taxon>
        <taxon>Pseudomonadota</taxon>
        <taxon>Gammaproteobacteria</taxon>
        <taxon>Enterobacterales</taxon>
        <taxon>Enterobacteriaceae</taxon>
        <taxon>Escherichia</taxon>
    </lineage>
</organism>
<dbReference type="AlphaFoldDB" id="A0A6L6ZZD4"/>
<keyword evidence="1" id="KW-0812">Transmembrane</keyword>
<feature type="domain" description="Peptidase S6" evidence="2">
    <location>
        <begin position="54"/>
        <end position="179"/>
    </location>
</feature>
<dbReference type="Pfam" id="PF13018">
    <property type="entry name" value="ESPR"/>
    <property type="match status" value="1"/>
</dbReference>
<evidence type="ECO:0000256" key="1">
    <source>
        <dbReference type="SAM" id="Phobius"/>
    </source>
</evidence>
<gene>
    <name evidence="3" type="ORF">GQM04_15655</name>
</gene>
<dbReference type="EMBL" id="WTMY01000157">
    <property type="protein sequence ID" value="MWL46922.1"/>
    <property type="molecule type" value="Genomic_DNA"/>
</dbReference>
<feature type="transmembrane region" description="Helical" evidence="1">
    <location>
        <begin position="34"/>
        <end position="53"/>
    </location>
</feature>
<keyword evidence="1" id="KW-0472">Membrane</keyword>
<proteinExistence type="predicted"/>
<dbReference type="PROSITE" id="PS51691">
    <property type="entry name" value="PEPTIDASE_S6"/>
    <property type="match status" value="1"/>
</dbReference>
<dbReference type="Gene3D" id="2.40.10.120">
    <property type="match status" value="1"/>
</dbReference>